<keyword evidence="2" id="KW-0472">Membrane</keyword>
<dbReference type="AlphaFoldDB" id="A0A9W7XCA0"/>
<feature type="transmembrane region" description="Helical" evidence="2">
    <location>
        <begin position="189"/>
        <end position="214"/>
    </location>
</feature>
<accession>A0A9W7XCA0</accession>
<protein>
    <submittedName>
        <fullName evidence="3">Uncharacterized protein</fullName>
    </submittedName>
</protein>
<proteinExistence type="predicted"/>
<evidence type="ECO:0000256" key="1">
    <source>
        <dbReference type="SAM" id="MobiDB-lite"/>
    </source>
</evidence>
<dbReference type="EMBL" id="MU629417">
    <property type="protein sequence ID" value="KAJ1257400.1"/>
    <property type="molecule type" value="Genomic_DNA"/>
</dbReference>
<evidence type="ECO:0000313" key="3">
    <source>
        <dbReference type="EMBL" id="KAJ1257400.1"/>
    </source>
</evidence>
<reference evidence="3 4" key="1">
    <citation type="submission" date="2022-10" db="EMBL/GenBank/DDBJ databases">
        <title>WGS assembly of Paspalum vaginatum 540-79.</title>
        <authorList>
            <person name="Sun G."/>
            <person name="Wase N."/>
            <person name="Shu S."/>
            <person name="Jenkins J."/>
            <person name="Zhou B."/>
            <person name="Torres-Rodriguez J."/>
            <person name="Chen C."/>
            <person name="Sandor L."/>
            <person name="Plott C."/>
            <person name="Yoshinga Y."/>
            <person name="Daum C."/>
            <person name="Qi P."/>
            <person name="Barry K."/>
            <person name="Lipzen A."/>
            <person name="Berry L."/>
            <person name="Pedersen C."/>
            <person name="Gottilla T."/>
            <person name="Foltz A."/>
            <person name="Yu H."/>
            <person name="O'Malley R."/>
            <person name="Zhang C."/>
            <person name="Devos K."/>
            <person name="Sigmon B."/>
            <person name="Yu B."/>
            <person name="Obata T."/>
            <person name="Schmutz J."/>
            <person name="Schnable J."/>
        </authorList>
    </citation>
    <scope>NUCLEOTIDE SEQUENCE [LARGE SCALE GENOMIC DNA]</scope>
    <source>
        <strain evidence="4">cv. 540-79</strain>
    </source>
</reference>
<feature type="region of interest" description="Disordered" evidence="1">
    <location>
        <begin position="1"/>
        <end position="101"/>
    </location>
</feature>
<comment type="caution">
    <text evidence="3">The sequence shown here is derived from an EMBL/GenBank/DDBJ whole genome shotgun (WGS) entry which is preliminary data.</text>
</comment>
<name>A0A9W7XCA0_9POAL</name>
<sequence>MPISLTEPHPSPLVQSIHVAPSPGHNHPFRRFSPQPLPVVAHSRRDGRQIPPPHPTPIGRRSILSRCRPYSPGSCIQSPPTGSAPRLHPRLAPAPNPPPSDGISCCPSPSVVFSLLFSTAIGSSAVSKGRAAAAHPLRSAGIEGVQAALFEETIRAGGSILSSSGTQIGGWRSCSGQCRSHGGGWPGPLPWAGMMLFTLASLMGVNGGSALWLVQTCSNRHRLRCRFVRRPRLHAECNGKQTRQ</sequence>
<evidence type="ECO:0000313" key="4">
    <source>
        <dbReference type="Proteomes" id="UP001164776"/>
    </source>
</evidence>
<evidence type="ECO:0000256" key="2">
    <source>
        <dbReference type="SAM" id="Phobius"/>
    </source>
</evidence>
<keyword evidence="4" id="KW-1185">Reference proteome</keyword>
<keyword evidence="2" id="KW-1133">Transmembrane helix</keyword>
<keyword evidence="2" id="KW-0812">Transmembrane</keyword>
<gene>
    <name evidence="3" type="ORF">BS78_K057100</name>
</gene>
<organism evidence="3 4">
    <name type="scientific">Paspalum vaginatum</name>
    <name type="common">seashore paspalum</name>
    <dbReference type="NCBI Taxonomy" id="158149"/>
    <lineage>
        <taxon>Eukaryota</taxon>
        <taxon>Viridiplantae</taxon>
        <taxon>Streptophyta</taxon>
        <taxon>Embryophyta</taxon>
        <taxon>Tracheophyta</taxon>
        <taxon>Spermatophyta</taxon>
        <taxon>Magnoliopsida</taxon>
        <taxon>Liliopsida</taxon>
        <taxon>Poales</taxon>
        <taxon>Poaceae</taxon>
        <taxon>PACMAD clade</taxon>
        <taxon>Panicoideae</taxon>
        <taxon>Andropogonodae</taxon>
        <taxon>Paspaleae</taxon>
        <taxon>Paspalinae</taxon>
        <taxon>Paspalum</taxon>
    </lineage>
</organism>
<dbReference type="Proteomes" id="UP001164776">
    <property type="component" value="Unassembled WGS sequence"/>
</dbReference>